<evidence type="ECO:0000256" key="2">
    <source>
        <dbReference type="SAM" id="Phobius"/>
    </source>
</evidence>
<keyword evidence="6" id="KW-1185">Reference proteome</keyword>
<feature type="transmembrane region" description="Helical" evidence="2">
    <location>
        <begin position="714"/>
        <end position="742"/>
    </location>
</feature>
<feature type="domain" description="DOMON" evidence="4">
    <location>
        <begin position="55"/>
        <end position="170"/>
    </location>
</feature>
<accession>A0A813RVR2</accession>
<organism evidence="5 6">
    <name type="scientific">Brachionus calyciflorus</name>
    <dbReference type="NCBI Taxonomy" id="104777"/>
    <lineage>
        <taxon>Eukaryota</taxon>
        <taxon>Metazoa</taxon>
        <taxon>Spiralia</taxon>
        <taxon>Gnathifera</taxon>
        <taxon>Rotifera</taxon>
        <taxon>Eurotatoria</taxon>
        <taxon>Monogononta</taxon>
        <taxon>Pseudotrocha</taxon>
        <taxon>Ploima</taxon>
        <taxon>Brachionidae</taxon>
        <taxon>Brachionus</taxon>
    </lineage>
</organism>
<dbReference type="EMBL" id="CAJNOC010000658">
    <property type="protein sequence ID" value="CAF0788327.1"/>
    <property type="molecule type" value="Genomic_DNA"/>
</dbReference>
<dbReference type="AlphaFoldDB" id="A0A813RVR2"/>
<evidence type="ECO:0000313" key="6">
    <source>
        <dbReference type="Proteomes" id="UP000663879"/>
    </source>
</evidence>
<keyword evidence="2" id="KW-0472">Membrane</keyword>
<dbReference type="OrthoDB" id="10635332at2759"/>
<keyword evidence="3" id="KW-0732">Signal</keyword>
<reference evidence="5" key="1">
    <citation type="submission" date="2021-02" db="EMBL/GenBank/DDBJ databases">
        <authorList>
            <person name="Nowell W R."/>
        </authorList>
    </citation>
    <scope>NUCLEOTIDE SEQUENCE</scope>
    <source>
        <strain evidence="5">Ploen Becks lab</strain>
    </source>
</reference>
<dbReference type="InterPro" id="IPR045266">
    <property type="entry name" value="DOH_DOMON"/>
</dbReference>
<proteinExistence type="predicted"/>
<protein>
    <recommendedName>
        <fullName evidence="4">DOMON domain-containing protein</fullName>
    </recommendedName>
</protein>
<sequence length="762" mass="86586">MVVKRFLIIICLFGFIHSNLDDYDIEAVIQLDMPTNEHLCSNSCIKLNCNIEDDPMCQVTILYQPESNTISFSLDVVSLKSKWLAIGFNSEPYMIGTSVIVLNFAEPFHIYNGLLKYYNRPIYEKNNVTNIEISHLNGRTNLKFDRKIDLYTESALNFFNCNYIVVGIGALLGDNFQTHLNTPKFSDKCYTIAYNLPPSTKQNNLDTTFKISTSTPESITEIKQTSELFLTSTQTNSYSSSSDFTTTISQMTTNENENQNISNYFSTSSEITTKISSSTSFVESTFESTSVDNYFQSSSKNTDPVTSSTYENIYESTGKLNDFFTSQQISTTNENNPTTETKYFETTFLDHTNFSTEQTTLNEDTTKKDEVNLLETDKIQTTTHLPSTLSQNFETIQTTTWKILENLSSEISKTTLVPRHTTLVENLSIEISQTNFVPHHTTSIENLTTFQIPNESTSELDSSNQESTSSSPLINPETTLIYETTSLGTSQELILTHEQTTNVYQNFIETTLNLQPEITSDFSTENHQTTERIIQPKETISTMIKTLASTTPEIIIEEKETKVDVMAVNTLNSNTTTITSIVTDFSYLIQLRINKFYSEVVNTSQIELKNSLRKYTENSLLENGLNGYNFIEILNISDSDKLAQIFSLLNYKVQSDLDETVFKDKIEYSLRYGNKSILSVDPASVKVLKYIPSITQQLQQGNNSTIVESQINTILAIIFGSVFGSLVLFGLIFFFLMCYYCYRRKRMTYYFGGKAKDYFVRI</sequence>
<keyword evidence="2" id="KW-0812">Transmembrane</keyword>
<comment type="caution">
    <text evidence="5">The sequence shown here is derived from an EMBL/GenBank/DDBJ whole genome shotgun (WGS) entry which is preliminary data.</text>
</comment>
<dbReference type="PROSITE" id="PS50836">
    <property type="entry name" value="DOMON"/>
    <property type="match status" value="1"/>
</dbReference>
<dbReference type="CDD" id="cd09631">
    <property type="entry name" value="DOMON_DOH"/>
    <property type="match status" value="1"/>
</dbReference>
<evidence type="ECO:0000256" key="1">
    <source>
        <dbReference type="SAM" id="MobiDB-lite"/>
    </source>
</evidence>
<evidence type="ECO:0000259" key="4">
    <source>
        <dbReference type="PROSITE" id="PS50836"/>
    </source>
</evidence>
<gene>
    <name evidence="5" type="ORF">OXX778_LOCUS5832</name>
</gene>
<name>A0A813RVR2_9BILA</name>
<evidence type="ECO:0000256" key="3">
    <source>
        <dbReference type="SAM" id="SignalP"/>
    </source>
</evidence>
<feature type="chain" id="PRO_5032865376" description="DOMON domain-containing protein" evidence="3">
    <location>
        <begin position="19"/>
        <end position="762"/>
    </location>
</feature>
<dbReference type="Proteomes" id="UP000663879">
    <property type="component" value="Unassembled WGS sequence"/>
</dbReference>
<dbReference type="Pfam" id="PF03351">
    <property type="entry name" value="DOMON"/>
    <property type="match status" value="1"/>
</dbReference>
<keyword evidence="2" id="KW-1133">Transmembrane helix</keyword>
<feature type="signal peptide" evidence="3">
    <location>
        <begin position="1"/>
        <end position="18"/>
    </location>
</feature>
<dbReference type="InterPro" id="IPR005018">
    <property type="entry name" value="DOMON_domain"/>
</dbReference>
<evidence type="ECO:0000313" key="5">
    <source>
        <dbReference type="EMBL" id="CAF0788327.1"/>
    </source>
</evidence>
<feature type="region of interest" description="Disordered" evidence="1">
    <location>
        <begin position="455"/>
        <end position="474"/>
    </location>
</feature>